<proteinExistence type="inferred from homology"/>
<comment type="similarity">
    <text evidence="1">Belongs to the UPF0177 family.</text>
</comment>
<dbReference type="GO" id="GO:0008237">
    <property type="term" value="F:metallopeptidase activity"/>
    <property type="evidence" value="ECO:0007669"/>
    <property type="project" value="UniProtKB-KW"/>
</dbReference>
<dbReference type="InterPro" id="IPR052710">
    <property type="entry name" value="CAAX_protease"/>
</dbReference>
<accession>A0ABT6DBM0</accession>
<dbReference type="InterPro" id="IPR003675">
    <property type="entry name" value="Rce1/LyrA-like_dom"/>
</dbReference>
<reference evidence="4" key="1">
    <citation type="submission" date="2022-06" db="EMBL/GenBank/DDBJ databases">
        <title>Antifungal cultures and metabolites of lactic acid bacteria for use in dairy fermentations.</title>
        <authorList>
            <person name="Zhao Z."/>
            <person name="Gaenzle M."/>
        </authorList>
    </citation>
    <scope>NUCLEOTIDE SEQUENCE</scope>
    <source>
        <strain evidence="4">FUA3126</strain>
    </source>
</reference>
<dbReference type="RefSeq" id="WP_178943034.1">
    <property type="nucleotide sequence ID" value="NZ_JAIWJF010000002.1"/>
</dbReference>
<dbReference type="Proteomes" id="UP001152867">
    <property type="component" value="Unassembled WGS sequence"/>
</dbReference>
<dbReference type="PANTHER" id="PTHR36435:SF1">
    <property type="entry name" value="CAAX AMINO TERMINAL PROTEASE FAMILY PROTEIN"/>
    <property type="match status" value="1"/>
</dbReference>
<name>A0ABT6DBM0_9LACO</name>
<keyword evidence="4" id="KW-0645">Protease</keyword>
<evidence type="ECO:0000313" key="5">
    <source>
        <dbReference type="Proteomes" id="UP001152867"/>
    </source>
</evidence>
<evidence type="ECO:0000256" key="2">
    <source>
        <dbReference type="SAM" id="Phobius"/>
    </source>
</evidence>
<keyword evidence="2" id="KW-0812">Transmembrane</keyword>
<protein>
    <submittedName>
        <fullName evidence="4">CPBP family intramembrane metalloprotease</fullName>
    </submittedName>
</protein>
<keyword evidence="2" id="KW-0472">Membrane</keyword>
<feature type="transmembrane region" description="Helical" evidence="2">
    <location>
        <begin position="68"/>
        <end position="90"/>
    </location>
</feature>
<feature type="transmembrane region" description="Helical" evidence="2">
    <location>
        <begin position="12"/>
        <end position="31"/>
    </location>
</feature>
<dbReference type="EMBL" id="JANDJP010000004">
    <property type="protein sequence ID" value="MDF9913569.1"/>
    <property type="molecule type" value="Genomic_DNA"/>
</dbReference>
<sequence>MNNRWIKLFGTWLIVIVVALIGGFWMAHSGIGHVPSTIIYEVAMFTIMFLLNHFWLHQTVYLQPTEQTWRLIPLNWITIVLVAQAVLLLFTSSGHLALGVTLLLFVGVTEEYIFRGLLLPLASKLTSGRNQLWTGVLVSSLLFGLAHSVNALHQPMMATIVQILSAVSVGILLSATYLRTGSLLFPILLHGINDFIPAFYNGSATETSQIVSLNEVWPILLFLVVGFFMLRKSKRSTIKHVIPQ</sequence>
<feature type="transmembrane region" description="Helical" evidence="2">
    <location>
        <begin position="130"/>
        <end position="149"/>
    </location>
</feature>
<gene>
    <name evidence="4" type="ORF">NNA32_04820</name>
</gene>
<evidence type="ECO:0000259" key="3">
    <source>
        <dbReference type="Pfam" id="PF02517"/>
    </source>
</evidence>
<keyword evidence="4" id="KW-0378">Hydrolase</keyword>
<feature type="domain" description="CAAX prenyl protease 2/Lysostaphin resistance protein A-like" evidence="3">
    <location>
        <begin position="96"/>
        <end position="196"/>
    </location>
</feature>
<organism evidence="4 5">
    <name type="scientific">Furfurilactobacillus milii</name>
    <dbReference type="NCBI Taxonomy" id="2888272"/>
    <lineage>
        <taxon>Bacteria</taxon>
        <taxon>Bacillati</taxon>
        <taxon>Bacillota</taxon>
        <taxon>Bacilli</taxon>
        <taxon>Lactobacillales</taxon>
        <taxon>Lactobacillaceae</taxon>
        <taxon>Furfurilactobacillus</taxon>
    </lineage>
</organism>
<feature type="transmembrane region" description="Helical" evidence="2">
    <location>
        <begin position="37"/>
        <end position="56"/>
    </location>
</feature>
<evidence type="ECO:0000256" key="1">
    <source>
        <dbReference type="ARBA" id="ARBA00009067"/>
    </source>
</evidence>
<dbReference type="Pfam" id="PF02517">
    <property type="entry name" value="Rce1-like"/>
    <property type="match status" value="1"/>
</dbReference>
<keyword evidence="5" id="KW-1185">Reference proteome</keyword>
<dbReference type="PANTHER" id="PTHR36435">
    <property type="entry name" value="SLR1288 PROTEIN"/>
    <property type="match status" value="1"/>
</dbReference>
<comment type="caution">
    <text evidence="4">The sequence shown here is derived from an EMBL/GenBank/DDBJ whole genome shotgun (WGS) entry which is preliminary data.</text>
</comment>
<feature type="transmembrane region" description="Helical" evidence="2">
    <location>
        <begin position="212"/>
        <end position="230"/>
    </location>
</feature>
<keyword evidence="4" id="KW-0482">Metalloprotease</keyword>
<evidence type="ECO:0000313" key="4">
    <source>
        <dbReference type="EMBL" id="MDF9913569.1"/>
    </source>
</evidence>
<keyword evidence="2" id="KW-1133">Transmembrane helix</keyword>